<feature type="transmembrane region" description="Helical" evidence="6">
    <location>
        <begin position="151"/>
        <end position="171"/>
    </location>
</feature>
<dbReference type="EMBL" id="JAUZMY010000050">
    <property type="protein sequence ID" value="MEE2041460.1"/>
    <property type="molecule type" value="Genomic_DNA"/>
</dbReference>
<protein>
    <submittedName>
        <fullName evidence="8">DUF1707 and DUF4870 domain-containing protein</fullName>
    </submittedName>
</protein>
<evidence type="ECO:0000313" key="8">
    <source>
        <dbReference type="EMBL" id="MEE2041460.1"/>
    </source>
</evidence>
<evidence type="ECO:0000259" key="7">
    <source>
        <dbReference type="Pfam" id="PF08044"/>
    </source>
</evidence>
<feature type="domain" description="DUF1707" evidence="7">
    <location>
        <begin position="20"/>
        <end position="71"/>
    </location>
</feature>
<comment type="subcellular location">
    <subcellularLocation>
        <location evidence="1">Membrane</location>
        <topology evidence="1">Multi-pass membrane protein</topology>
    </subcellularLocation>
</comment>
<dbReference type="RefSeq" id="WP_330095218.1">
    <property type="nucleotide sequence ID" value="NZ_JAUZMY010000050.1"/>
</dbReference>
<accession>A0ABU7KGX4</accession>
<organism evidence="8 9">
    <name type="scientific">Nocardiopsis codii</name>
    <dbReference type="NCBI Taxonomy" id="3065942"/>
    <lineage>
        <taxon>Bacteria</taxon>
        <taxon>Bacillati</taxon>
        <taxon>Actinomycetota</taxon>
        <taxon>Actinomycetes</taxon>
        <taxon>Streptosporangiales</taxon>
        <taxon>Nocardiopsidaceae</taxon>
        <taxon>Nocardiopsis</taxon>
    </lineage>
</organism>
<keyword evidence="4 6" id="KW-0472">Membrane</keyword>
<comment type="caution">
    <text evidence="8">The sequence shown here is derived from an EMBL/GenBank/DDBJ whole genome shotgun (WGS) entry which is preliminary data.</text>
</comment>
<feature type="region of interest" description="Disordered" evidence="5">
    <location>
        <begin position="1"/>
        <end position="24"/>
    </location>
</feature>
<dbReference type="Proteomes" id="UP001356095">
    <property type="component" value="Unassembled WGS sequence"/>
</dbReference>
<keyword evidence="9" id="KW-1185">Reference proteome</keyword>
<keyword evidence="2 6" id="KW-0812">Transmembrane</keyword>
<proteinExistence type="predicted"/>
<reference evidence="8 9" key="1">
    <citation type="submission" date="2023-08" db="EMBL/GenBank/DDBJ databases">
        <authorList>
            <person name="Girao M."/>
            <person name="Carvalho M.F."/>
        </authorList>
    </citation>
    <scope>NUCLEOTIDE SEQUENCE [LARGE SCALE GENOMIC DNA]</scope>
    <source>
        <strain evidence="8 9">CT-R113</strain>
    </source>
</reference>
<feature type="transmembrane region" description="Helical" evidence="6">
    <location>
        <begin position="177"/>
        <end position="198"/>
    </location>
</feature>
<keyword evidence="3 6" id="KW-1133">Transmembrane helix</keyword>
<evidence type="ECO:0000256" key="2">
    <source>
        <dbReference type="ARBA" id="ARBA00022692"/>
    </source>
</evidence>
<feature type="compositionally biased region" description="Low complexity" evidence="5">
    <location>
        <begin position="81"/>
        <end position="94"/>
    </location>
</feature>
<evidence type="ECO:0000256" key="5">
    <source>
        <dbReference type="SAM" id="MobiDB-lite"/>
    </source>
</evidence>
<dbReference type="InterPro" id="IPR019109">
    <property type="entry name" value="MamF_MmsF"/>
</dbReference>
<sequence length="213" mass="23173">MQDPQYPAKRPWEPQAQPQIRLTDAQRDSVIKVLQEAFSQGQLDEEELDERTGLAMKAKFGADLAPLTEDLGVTPHGSPHRSAATSADSSARADPQGPGPKEPLPSTPVERVVAAIGHGGNYLFPVVAPLVLFLASDRISPYVRRQAMESLNFQLFCIVGGLASLLLFWLVLPIFAVIAIALGWAVLPAIASVASLMGSNWRYPTPYRFLKDD</sequence>
<evidence type="ECO:0000313" key="9">
    <source>
        <dbReference type="Proteomes" id="UP001356095"/>
    </source>
</evidence>
<evidence type="ECO:0000256" key="3">
    <source>
        <dbReference type="ARBA" id="ARBA00022989"/>
    </source>
</evidence>
<name>A0ABU7KGX4_9ACTN</name>
<evidence type="ECO:0000256" key="6">
    <source>
        <dbReference type="SAM" id="Phobius"/>
    </source>
</evidence>
<dbReference type="InterPro" id="IPR012551">
    <property type="entry name" value="DUF1707_SHOCT-like"/>
</dbReference>
<dbReference type="Pfam" id="PF09685">
    <property type="entry name" value="MamF_MmsF"/>
    <property type="match status" value="1"/>
</dbReference>
<dbReference type="Pfam" id="PF08044">
    <property type="entry name" value="DUF1707"/>
    <property type="match status" value="1"/>
</dbReference>
<gene>
    <name evidence="8" type="ORF">Q8791_29975</name>
</gene>
<feature type="region of interest" description="Disordered" evidence="5">
    <location>
        <begin position="68"/>
        <end position="107"/>
    </location>
</feature>
<feature type="compositionally biased region" description="Pro residues" evidence="5">
    <location>
        <begin position="97"/>
        <end position="106"/>
    </location>
</feature>
<evidence type="ECO:0000256" key="1">
    <source>
        <dbReference type="ARBA" id="ARBA00004141"/>
    </source>
</evidence>
<evidence type="ECO:0000256" key="4">
    <source>
        <dbReference type="ARBA" id="ARBA00023136"/>
    </source>
</evidence>